<name>A0AA39CFC2_9EURO</name>
<dbReference type="Gene3D" id="3.20.20.10">
    <property type="entry name" value="Alanine racemase"/>
    <property type="match status" value="1"/>
</dbReference>
<keyword evidence="1 2" id="KW-0663">Pyridoxal phosphate</keyword>
<comment type="similarity">
    <text evidence="2 3">Belongs to the pyridoxal phosphate-binding protein YggS/PROSC family.</text>
</comment>
<dbReference type="AlphaFoldDB" id="A0AA39CFC2"/>
<feature type="domain" description="Alanine racemase N-terminal" evidence="5">
    <location>
        <begin position="92"/>
        <end position="302"/>
    </location>
</feature>
<protein>
    <recommendedName>
        <fullName evidence="2">Pyridoxal phosphate homeostasis protein</fullName>
        <shortName evidence="2">PLP homeostasis protein</shortName>
    </recommendedName>
</protein>
<gene>
    <name evidence="6" type="ORF">H2200_009046</name>
</gene>
<reference evidence="6" key="1">
    <citation type="submission" date="2022-10" db="EMBL/GenBank/DDBJ databases">
        <title>Culturing micro-colonial fungi from biological soil crusts in the Mojave desert and describing Neophaeococcomyces mojavensis, and introducing the new genera and species Taxawa tesnikishii.</title>
        <authorList>
            <person name="Kurbessoian T."/>
            <person name="Stajich J.E."/>
        </authorList>
    </citation>
    <scope>NUCLEOTIDE SEQUENCE</scope>
    <source>
        <strain evidence="6">TK_41</strain>
    </source>
</reference>
<comment type="caution">
    <text evidence="6">The sequence shown here is derived from an EMBL/GenBank/DDBJ whole genome shotgun (WGS) entry which is preliminary data.</text>
</comment>
<evidence type="ECO:0000313" key="6">
    <source>
        <dbReference type="EMBL" id="KAJ9606085.1"/>
    </source>
</evidence>
<keyword evidence="7" id="KW-1185">Reference proteome</keyword>
<dbReference type="GO" id="GO:0030170">
    <property type="term" value="F:pyridoxal phosphate binding"/>
    <property type="evidence" value="ECO:0007669"/>
    <property type="project" value="UniProtKB-UniRule"/>
</dbReference>
<evidence type="ECO:0000259" key="5">
    <source>
        <dbReference type="Pfam" id="PF01168"/>
    </source>
</evidence>
<evidence type="ECO:0000256" key="3">
    <source>
        <dbReference type="RuleBase" id="RU004514"/>
    </source>
</evidence>
<evidence type="ECO:0000256" key="4">
    <source>
        <dbReference type="SAM" id="MobiDB-lite"/>
    </source>
</evidence>
<dbReference type="InterPro" id="IPR029066">
    <property type="entry name" value="PLP-binding_barrel"/>
</dbReference>
<feature type="compositionally biased region" description="Low complexity" evidence="4">
    <location>
        <begin position="1"/>
        <end position="17"/>
    </location>
</feature>
<dbReference type="PANTHER" id="PTHR10146:SF14">
    <property type="entry name" value="PYRIDOXAL PHOSPHATE HOMEOSTASIS PROTEIN"/>
    <property type="match status" value="1"/>
</dbReference>
<evidence type="ECO:0000256" key="1">
    <source>
        <dbReference type="ARBA" id="ARBA00022898"/>
    </source>
</evidence>
<organism evidence="6 7">
    <name type="scientific">Cladophialophora chaetospira</name>
    <dbReference type="NCBI Taxonomy" id="386627"/>
    <lineage>
        <taxon>Eukaryota</taxon>
        <taxon>Fungi</taxon>
        <taxon>Dikarya</taxon>
        <taxon>Ascomycota</taxon>
        <taxon>Pezizomycotina</taxon>
        <taxon>Eurotiomycetes</taxon>
        <taxon>Chaetothyriomycetidae</taxon>
        <taxon>Chaetothyriales</taxon>
        <taxon>Herpotrichiellaceae</taxon>
        <taxon>Cladophialophora</taxon>
    </lineage>
</organism>
<dbReference type="InterPro" id="IPR011078">
    <property type="entry name" value="PyrdxlP_homeostasis"/>
</dbReference>
<dbReference type="SUPFAM" id="SSF51419">
    <property type="entry name" value="PLP-binding barrel"/>
    <property type="match status" value="1"/>
</dbReference>
<feature type="modified residue" description="N6-(pyridoxal phosphate)lysine" evidence="2">
    <location>
        <position position="67"/>
    </location>
</feature>
<sequence>MTNSAEEAPTSTTPSTSDMKTPIPLSSHRATTLLQNLSHIQSRITSTSSSLPSPASTRPVRLVAVSKLKPASDILSLHSPPANLDISASESSSHDHFGENYVQELLEKSRLLPRTTKWHFIGGLQSNKCAQLARDVDSLWAVESVDSEKKANLLNKGRGERNERLRKELGDEFERNGWEDKLRVFIQVNTSGEESKSGLEPESVELVSLAKLIRSDESCPNLHLQGLMTIGAIARSKATTVETENEDFITLRSARDKIAEKLEIENKEELELSMGMSEDFESAIRLGSSEVRVGSTIFGERPAKKDAKVLEDTETDKK</sequence>
<feature type="region of interest" description="Disordered" evidence="4">
    <location>
        <begin position="1"/>
        <end position="27"/>
    </location>
</feature>
<accession>A0AA39CFC2</accession>
<dbReference type="Pfam" id="PF01168">
    <property type="entry name" value="Ala_racemase_N"/>
    <property type="match status" value="1"/>
</dbReference>
<evidence type="ECO:0000256" key="2">
    <source>
        <dbReference type="HAMAP-Rule" id="MF_03225"/>
    </source>
</evidence>
<dbReference type="PROSITE" id="PS01211">
    <property type="entry name" value="UPF0001"/>
    <property type="match status" value="1"/>
</dbReference>
<dbReference type="CDD" id="cd06822">
    <property type="entry name" value="PLPDE_III_YBL036c_euk"/>
    <property type="match status" value="1"/>
</dbReference>
<proteinExistence type="inferred from homology"/>
<evidence type="ECO:0000313" key="7">
    <source>
        <dbReference type="Proteomes" id="UP001172673"/>
    </source>
</evidence>
<dbReference type="HAMAP" id="MF_02087">
    <property type="entry name" value="PLP_homeostasis"/>
    <property type="match status" value="1"/>
</dbReference>
<dbReference type="InterPro" id="IPR001608">
    <property type="entry name" value="Ala_racemase_N"/>
</dbReference>
<dbReference type="PANTHER" id="PTHR10146">
    <property type="entry name" value="PROLINE SYNTHETASE CO-TRANSCRIBED BACTERIAL HOMOLOG PROTEIN"/>
    <property type="match status" value="1"/>
</dbReference>
<dbReference type="EMBL" id="JAPDRK010000014">
    <property type="protein sequence ID" value="KAJ9606085.1"/>
    <property type="molecule type" value="Genomic_DNA"/>
</dbReference>
<dbReference type="NCBIfam" id="TIGR00044">
    <property type="entry name" value="YggS family pyridoxal phosphate-dependent enzyme"/>
    <property type="match status" value="1"/>
</dbReference>
<comment type="function">
    <text evidence="2">Pyridoxal 5'-phosphate (PLP)-binding protein, which may be involved in intracellular homeostatic regulation of pyridoxal 5'-phosphate (PLP), the active form of vitamin B6.</text>
</comment>
<dbReference type="Proteomes" id="UP001172673">
    <property type="component" value="Unassembled WGS sequence"/>
</dbReference>